<dbReference type="PROSITE" id="PS51704">
    <property type="entry name" value="GP_PDE"/>
    <property type="match status" value="1"/>
</dbReference>
<dbReference type="Gene3D" id="3.20.20.190">
    <property type="entry name" value="Phosphatidylinositol (PI) phosphodiesterase"/>
    <property type="match status" value="1"/>
</dbReference>
<dbReference type="GO" id="GO:0006629">
    <property type="term" value="P:lipid metabolic process"/>
    <property type="evidence" value="ECO:0007669"/>
    <property type="project" value="InterPro"/>
</dbReference>
<comment type="caution">
    <text evidence="2">The sequence shown here is derived from an EMBL/GenBank/DDBJ whole genome shotgun (WGS) entry which is preliminary data.</text>
</comment>
<accession>A0A2P8H741</accession>
<keyword evidence="3" id="KW-1185">Reference proteome</keyword>
<dbReference type="InterPro" id="IPR030395">
    <property type="entry name" value="GP_PDE_dom"/>
</dbReference>
<dbReference type="Pfam" id="PF03009">
    <property type="entry name" value="GDPD"/>
    <property type="match status" value="1"/>
</dbReference>
<proteinExistence type="predicted"/>
<dbReference type="AlphaFoldDB" id="A0A2P8H741"/>
<reference evidence="2 3" key="1">
    <citation type="submission" date="2018-03" db="EMBL/GenBank/DDBJ databases">
        <title>Genomic Encyclopedia of Type Strains, Phase III (KMG-III): the genomes of soil and plant-associated and newly described type strains.</title>
        <authorList>
            <person name="Whitman W."/>
        </authorList>
    </citation>
    <scope>NUCLEOTIDE SEQUENCE [LARGE SCALE GENOMIC DNA]</scope>
    <source>
        <strain evidence="2 3">CGMCC 1.12259</strain>
    </source>
</reference>
<dbReference type="Proteomes" id="UP000242682">
    <property type="component" value="Unassembled WGS sequence"/>
</dbReference>
<evidence type="ECO:0000313" key="3">
    <source>
        <dbReference type="Proteomes" id="UP000242682"/>
    </source>
</evidence>
<dbReference type="OrthoDB" id="384721at2"/>
<dbReference type="SUPFAM" id="SSF51695">
    <property type="entry name" value="PLC-like phosphodiesterases"/>
    <property type="match status" value="1"/>
</dbReference>
<organism evidence="2 3">
    <name type="scientific">Planomicrobium soli</name>
    <dbReference type="NCBI Taxonomy" id="1176648"/>
    <lineage>
        <taxon>Bacteria</taxon>
        <taxon>Bacillati</taxon>
        <taxon>Bacillota</taxon>
        <taxon>Bacilli</taxon>
        <taxon>Bacillales</taxon>
        <taxon>Caryophanaceae</taxon>
        <taxon>Planomicrobium</taxon>
    </lineage>
</organism>
<dbReference type="EMBL" id="PYAT01000001">
    <property type="protein sequence ID" value="PSL42047.1"/>
    <property type="molecule type" value="Genomic_DNA"/>
</dbReference>
<name>A0A2P8H741_9BACL</name>
<dbReference type="PANTHER" id="PTHR46211">
    <property type="entry name" value="GLYCEROPHOSPHORYL DIESTER PHOSPHODIESTERASE"/>
    <property type="match status" value="1"/>
</dbReference>
<sequence>MKIKNETTLMNLNKFLIIAHRGASVQAPEHTMAAYRLAKEQEADYLEVDVQMSKDGVLVSLHDLTVDRTTDGSGIVSEMTLPEIKRLDAGSWFNQKFPDMAKEEYVGQKIPTLQEIIDEFGETVNYYIETKKPEQNEGIEDELFELLEQNNLLDERLPEGKVVIQSFSEESLKRMRTFDSTIPLVKLERDPVTGPDARKRMQEISEYAVGIGTYFEKIDEEYIKTAKELGLLVHLYTVNSAEIAEKWKAIGAHGIFTDNITGVGH</sequence>
<feature type="domain" description="GP-PDE" evidence="1">
    <location>
        <begin position="15"/>
        <end position="265"/>
    </location>
</feature>
<evidence type="ECO:0000259" key="1">
    <source>
        <dbReference type="PROSITE" id="PS51704"/>
    </source>
</evidence>
<evidence type="ECO:0000313" key="2">
    <source>
        <dbReference type="EMBL" id="PSL42047.1"/>
    </source>
</evidence>
<dbReference type="RefSeq" id="WP_106531840.1">
    <property type="nucleotide sequence ID" value="NZ_PYAT01000001.1"/>
</dbReference>
<dbReference type="PANTHER" id="PTHR46211:SF7">
    <property type="entry name" value="GLYCEROPHOSPHODIESTER PHOSPHODIESTERASE"/>
    <property type="match status" value="1"/>
</dbReference>
<dbReference type="GO" id="GO:0008081">
    <property type="term" value="F:phosphoric diester hydrolase activity"/>
    <property type="evidence" value="ECO:0007669"/>
    <property type="project" value="InterPro"/>
</dbReference>
<gene>
    <name evidence="2" type="ORF">B0H99_101295</name>
</gene>
<dbReference type="InterPro" id="IPR017946">
    <property type="entry name" value="PLC-like_Pdiesterase_TIM-brl"/>
</dbReference>
<protein>
    <submittedName>
        <fullName evidence="2">Glycerophosphoryl diester phosphodiesterase</fullName>
    </submittedName>
</protein>